<sequence length="939" mass="97472">MSEHIAAEPTRVVAQVQPIRSGGSSSDHWSLRLQRLAGNQAVAGLVGAARPTVRAVAPASTRPQSLAAVSRALRGAAAVPTVANRQLPGVGSGSAGFNGSAPETASMSVAEQGQTVADAEPTASGSTPVAALWRRLPFVQRGLLDDAVGGIASVAGGVRDSALQTVAGWARRMPGYELLCTVLGRDVVAGTPVPRSAVAIVNGFLGLMPRGDALRQQLQESGAIDRAGAWFEQEVPRLGLTWELIRGLFTRAWDALSAADLLDPEGAWNKISGLFGPPLARLRDFAVGAVTKVAEFVFEGVMTMTGGLGSQVMGVIRRAGDVFNQILRDPVGFAGNLVAAVRGGLGAFLSNIGTHLRNGLIGWLTGSLGGIIRLPAQFDLRGILGMAMEFLGLTWANIRGRIARLIGERAMGLLERGAGVVRDVAEHGIGALTGRIAQFTSGLVDTVLGGIREWVTNSVVGAAITRLISMFNPAGAVIQAIIAVYNTIQFFLERAQQLGALANSIFDSIAAIASGSIGNAVNAVENALGRAVPVVLGFLARLIGLGEIATPVRNVMTRVQTVIDSAIDRVVGWIAGLARRIGGAIRGEPREQSSGGPMPAGGPADGSVVATATTSAGGHNYEGRALVAGTGLRVVVQRIVLPAAPAAAASAATAPLPVREQLNRLVAKVERMQRIGKPVTPEDVSRINTMLRQVINEDLAAAASLGATSGSGLAAHVTEFNGLPAGEARRNAYYMEMVSWPTVTRTIVARDLSRIEGIVRRLAVGWVSGEDAIEDYLDSLYEIRIGSEDASDERIAGMPKYVPRPAFDAFMTAAAGIRRASRTGSTISTNSAARQAAVDVLCAAIRAGGFDVDHRTPLSRHWLTIGHRSTAEVRARIASDPDNLVAVSASWNRSKGGESYNTPPAAGFTRRPGETAPPPAPAGASGGVASSGILAPSTG</sequence>
<feature type="region of interest" description="Disordered" evidence="1">
    <location>
        <begin position="89"/>
        <end position="124"/>
    </location>
</feature>
<feature type="region of interest" description="Disordered" evidence="1">
    <location>
        <begin position="586"/>
        <end position="611"/>
    </location>
</feature>
<dbReference type="AlphaFoldDB" id="F5XKQ6"/>
<evidence type="ECO:0000313" key="2">
    <source>
        <dbReference type="EMBL" id="BAK36128.1"/>
    </source>
</evidence>
<organism evidence="2 3">
    <name type="scientific">Microlunatus phosphovorus (strain ATCC 700054 / DSM 10555 / JCM 9379 / NBRC 101784 / NCIMB 13414 / VKM Ac-1990 / NM-1)</name>
    <dbReference type="NCBI Taxonomy" id="1032480"/>
    <lineage>
        <taxon>Bacteria</taxon>
        <taxon>Bacillati</taxon>
        <taxon>Actinomycetota</taxon>
        <taxon>Actinomycetes</taxon>
        <taxon>Propionibacteriales</taxon>
        <taxon>Propionibacteriaceae</taxon>
        <taxon>Microlunatus</taxon>
    </lineage>
</organism>
<dbReference type="eggNOG" id="COG5412">
    <property type="taxonomic scope" value="Bacteria"/>
</dbReference>
<protein>
    <submittedName>
        <fullName evidence="2">Uncharacterized protein</fullName>
    </submittedName>
</protein>
<evidence type="ECO:0000313" key="3">
    <source>
        <dbReference type="Proteomes" id="UP000007947"/>
    </source>
</evidence>
<dbReference type="HOGENOM" id="CLU_312343_0_0_11"/>
<evidence type="ECO:0000256" key="1">
    <source>
        <dbReference type="SAM" id="MobiDB-lite"/>
    </source>
</evidence>
<dbReference type="RefSeq" id="WP_013863992.1">
    <property type="nucleotide sequence ID" value="NC_015635.1"/>
</dbReference>
<reference evidence="2 3" key="1">
    <citation type="submission" date="2011-05" db="EMBL/GenBank/DDBJ databases">
        <title>Whole genome sequence of Microlunatus phosphovorus NM-1.</title>
        <authorList>
            <person name="Hosoyama A."/>
            <person name="Sasaki K."/>
            <person name="Harada T."/>
            <person name="Igarashi R."/>
            <person name="Kawakoshi A."/>
            <person name="Sasagawa M."/>
            <person name="Fukada J."/>
            <person name="Nakamura S."/>
            <person name="Katano Y."/>
            <person name="Hanada S."/>
            <person name="Kamagata Y."/>
            <person name="Nakamura N."/>
            <person name="Yamazaki S."/>
            <person name="Fujita N."/>
        </authorList>
    </citation>
    <scope>NUCLEOTIDE SEQUENCE [LARGE SCALE GENOMIC DNA]</scope>
    <source>
        <strain evidence="3">ATCC 700054 / DSM 10555 / JCM 9379 / NBRC 101784 / NCIMB 13414 / VKM Ac-1990 / NM-1</strain>
    </source>
</reference>
<dbReference type="Proteomes" id="UP000007947">
    <property type="component" value="Chromosome"/>
</dbReference>
<proteinExistence type="predicted"/>
<dbReference type="OrthoDB" id="9153660at2"/>
<feature type="compositionally biased region" description="Polar residues" evidence="1">
    <location>
        <begin position="97"/>
        <end position="115"/>
    </location>
</feature>
<feature type="compositionally biased region" description="Low complexity" evidence="1">
    <location>
        <begin position="593"/>
        <end position="607"/>
    </location>
</feature>
<dbReference type="KEGG" id="mph:MLP_31140"/>
<dbReference type="EMBL" id="AP012204">
    <property type="protein sequence ID" value="BAK36128.1"/>
    <property type="molecule type" value="Genomic_DNA"/>
</dbReference>
<dbReference type="STRING" id="1032480.MLP_31140"/>
<gene>
    <name evidence="2" type="ordered locus">MLP_31140</name>
</gene>
<keyword evidence="3" id="KW-1185">Reference proteome</keyword>
<accession>F5XKQ6</accession>
<name>F5XKQ6_MICPN</name>
<feature type="region of interest" description="Disordered" evidence="1">
    <location>
        <begin position="893"/>
        <end position="939"/>
    </location>
</feature>